<reference evidence="2 3" key="1">
    <citation type="journal article" date="2020" name="Nat. Food">
        <title>A phased Vanilla planifolia genome enables genetic improvement of flavour and production.</title>
        <authorList>
            <person name="Hasing T."/>
            <person name="Tang H."/>
            <person name="Brym M."/>
            <person name="Khazi F."/>
            <person name="Huang T."/>
            <person name="Chambers A.H."/>
        </authorList>
    </citation>
    <scope>NUCLEOTIDE SEQUENCE [LARGE SCALE GENOMIC DNA]</scope>
    <source>
        <tissue evidence="2">Leaf</tissue>
    </source>
</reference>
<protein>
    <recommendedName>
        <fullName evidence="4">Rab-GAP TBC domain-containing protein</fullName>
    </recommendedName>
</protein>
<comment type="caution">
    <text evidence="2">The sequence shown here is derived from an EMBL/GenBank/DDBJ whole genome shotgun (WGS) entry which is preliminary data.</text>
</comment>
<dbReference type="EMBL" id="JADCNL010000006">
    <property type="protein sequence ID" value="KAG0475873.1"/>
    <property type="molecule type" value="Genomic_DNA"/>
</dbReference>
<dbReference type="Proteomes" id="UP000636800">
    <property type="component" value="Chromosome 6"/>
</dbReference>
<dbReference type="Gene3D" id="1.10.472.80">
    <property type="entry name" value="Ypt/Rab-GAP domain of gyp1p, domain 3"/>
    <property type="match status" value="1"/>
</dbReference>
<dbReference type="InterPro" id="IPR035969">
    <property type="entry name" value="Rab-GAP_TBC_sf"/>
</dbReference>
<keyword evidence="3" id="KW-1185">Reference proteome</keyword>
<name>A0A835QQC0_VANPL</name>
<sequence>MFATFMLFVMDFVFALVIGARQDQVPFSDKEVLGGDNTKLEIQNLYCCMEEQGLWSFFSLLFVNFHCLLIREILLHLVTRLWDTYLAEGDSLPEFLVYVSQF</sequence>
<dbReference type="OrthoDB" id="1927466at2759"/>
<evidence type="ECO:0000313" key="3">
    <source>
        <dbReference type="Proteomes" id="UP000636800"/>
    </source>
</evidence>
<dbReference type="AlphaFoldDB" id="A0A835QQC0"/>
<evidence type="ECO:0000313" key="2">
    <source>
        <dbReference type="EMBL" id="KAG0475873.1"/>
    </source>
</evidence>
<proteinExistence type="predicted"/>
<accession>A0A835QQC0</accession>
<dbReference type="SUPFAM" id="SSF47923">
    <property type="entry name" value="Ypt/Rab-GAP domain of gyp1p"/>
    <property type="match status" value="1"/>
</dbReference>
<evidence type="ECO:0008006" key="4">
    <source>
        <dbReference type="Google" id="ProtNLM"/>
    </source>
</evidence>
<feature type="signal peptide" evidence="1">
    <location>
        <begin position="1"/>
        <end position="15"/>
    </location>
</feature>
<organism evidence="2 3">
    <name type="scientific">Vanilla planifolia</name>
    <name type="common">Vanilla</name>
    <dbReference type="NCBI Taxonomy" id="51239"/>
    <lineage>
        <taxon>Eukaryota</taxon>
        <taxon>Viridiplantae</taxon>
        <taxon>Streptophyta</taxon>
        <taxon>Embryophyta</taxon>
        <taxon>Tracheophyta</taxon>
        <taxon>Spermatophyta</taxon>
        <taxon>Magnoliopsida</taxon>
        <taxon>Liliopsida</taxon>
        <taxon>Asparagales</taxon>
        <taxon>Orchidaceae</taxon>
        <taxon>Vanilloideae</taxon>
        <taxon>Vanilleae</taxon>
        <taxon>Vanilla</taxon>
    </lineage>
</organism>
<gene>
    <name evidence="2" type="ORF">HPP92_012714</name>
</gene>
<keyword evidence="1" id="KW-0732">Signal</keyword>
<evidence type="ECO:0000256" key="1">
    <source>
        <dbReference type="SAM" id="SignalP"/>
    </source>
</evidence>
<feature type="chain" id="PRO_5032683492" description="Rab-GAP TBC domain-containing protein" evidence="1">
    <location>
        <begin position="16"/>
        <end position="102"/>
    </location>
</feature>